<dbReference type="RefSeq" id="WP_062038120.1">
    <property type="nucleotide sequence ID" value="NZ_DF968182.1"/>
</dbReference>
<keyword evidence="3" id="KW-1185">Reference proteome</keyword>
<keyword evidence="1" id="KW-0732">Signal</keyword>
<accession>A0A0S7BPW2</accession>
<dbReference type="Proteomes" id="UP000053091">
    <property type="component" value="Unassembled WGS sequence"/>
</dbReference>
<gene>
    <name evidence="2" type="ORF">TBC1_11541</name>
</gene>
<keyword evidence="2" id="KW-0645">Protease</keyword>
<name>A0A0S7BPW2_9BACT</name>
<evidence type="ECO:0000313" key="3">
    <source>
        <dbReference type="Proteomes" id="UP000053091"/>
    </source>
</evidence>
<evidence type="ECO:0000313" key="2">
    <source>
        <dbReference type="EMBL" id="GAP42412.1"/>
    </source>
</evidence>
<feature type="signal peptide" evidence="1">
    <location>
        <begin position="1"/>
        <end position="17"/>
    </location>
</feature>
<keyword evidence="2" id="KW-0378">Hydrolase</keyword>
<dbReference type="GO" id="GO:0008233">
    <property type="term" value="F:peptidase activity"/>
    <property type="evidence" value="ECO:0007669"/>
    <property type="project" value="UniProtKB-KW"/>
</dbReference>
<dbReference type="Pfam" id="PF25594">
    <property type="entry name" value="GldB_lipo"/>
    <property type="match status" value="1"/>
</dbReference>
<dbReference type="PROSITE" id="PS51257">
    <property type="entry name" value="PROKAR_LIPOPROTEIN"/>
    <property type="match status" value="1"/>
</dbReference>
<feature type="chain" id="PRO_5006633066" evidence="1">
    <location>
        <begin position="18"/>
        <end position="340"/>
    </location>
</feature>
<protein>
    <submittedName>
        <fullName evidence="2">Predicted Zn-dependent protease</fullName>
    </submittedName>
</protein>
<organism evidence="2">
    <name type="scientific">Lentimicrobium saccharophilum</name>
    <dbReference type="NCBI Taxonomy" id="1678841"/>
    <lineage>
        <taxon>Bacteria</taxon>
        <taxon>Pseudomonadati</taxon>
        <taxon>Bacteroidota</taxon>
        <taxon>Bacteroidia</taxon>
        <taxon>Bacteroidales</taxon>
        <taxon>Lentimicrobiaceae</taxon>
        <taxon>Lentimicrobium</taxon>
    </lineage>
</organism>
<reference evidence="2" key="1">
    <citation type="journal article" date="2015" name="Genome Announc.">
        <title>Draft Genome Sequence of Bacteroidales Strain TBC1, a Novel Isolate from a Methanogenic Wastewater Treatment System.</title>
        <authorList>
            <person name="Tourlousse D.M."/>
            <person name="Matsuura N."/>
            <person name="Sun L."/>
            <person name="Toyonaga M."/>
            <person name="Kuroda K."/>
            <person name="Ohashi A."/>
            <person name="Cruz R."/>
            <person name="Yamaguchi T."/>
            <person name="Sekiguchi Y."/>
        </authorList>
    </citation>
    <scope>NUCLEOTIDE SEQUENCE [LARGE SCALE GENOMIC DNA]</scope>
    <source>
        <strain evidence="2">TBC1</strain>
    </source>
</reference>
<dbReference type="AlphaFoldDB" id="A0A0S7BPW2"/>
<dbReference type="STRING" id="1678841.TBC1_11541"/>
<dbReference type="EMBL" id="DF968182">
    <property type="protein sequence ID" value="GAP42412.1"/>
    <property type="molecule type" value="Genomic_DNA"/>
</dbReference>
<proteinExistence type="predicted"/>
<dbReference type="GO" id="GO:0006508">
    <property type="term" value="P:proteolysis"/>
    <property type="evidence" value="ECO:0007669"/>
    <property type="project" value="UniProtKB-KW"/>
</dbReference>
<evidence type="ECO:0000256" key="1">
    <source>
        <dbReference type="SAM" id="SignalP"/>
    </source>
</evidence>
<sequence length="340" mass="38481">MNSRLATLIFPALLLFAACTGNNTEKKTASDGSDSSSFTNVEEGFRIRRYEQVLFGPGEAGLEKRLRAVAPDYAVFLGTGDIGDEEVNQLKLFISDPQNKASYESVMQQYPDLGWLEKELEQAFGIFEKEIPGGRKPLTYSYVSGYDFHLPVKYADSVLIIALDMYLGEDHEMYKKLGIPLYLSRRFTRDHILPDVMKEAGMLLIPEKRSAYTLLDAMLEQGKTLYFTDVTTGNTEDQFKIGFTAAQLDWCVKNERNLWQFIIENELLYKTDSKAMSMFMVDGPFTSSFSQESPARTGAWLGWQIVKAYMKKNNVSLKQLLDNVNSQEILEKSGYKPGKG</sequence>
<dbReference type="InterPro" id="IPR019853">
    <property type="entry name" value="GldB-like"/>
</dbReference>
<dbReference type="OrthoDB" id="976022at2"/>